<dbReference type="Proteomes" id="UP001141259">
    <property type="component" value="Unassembled WGS sequence"/>
</dbReference>
<dbReference type="AlphaFoldDB" id="A0A9X3AK15"/>
<feature type="region of interest" description="Disordered" evidence="1">
    <location>
        <begin position="38"/>
        <end position="80"/>
    </location>
</feature>
<evidence type="ECO:0000313" key="2">
    <source>
        <dbReference type="EMBL" id="MCS7484801.1"/>
    </source>
</evidence>
<name>A0A9X3AK15_9PSEU</name>
<gene>
    <name evidence="2" type="ORF">NZH93_48915</name>
</gene>
<accession>A0A9X3AK15</accession>
<reference evidence="2" key="1">
    <citation type="submission" date="2022-08" db="EMBL/GenBank/DDBJ databases">
        <authorList>
            <person name="Tistechok S."/>
            <person name="Samborskyy M."/>
            <person name="Roman I."/>
        </authorList>
    </citation>
    <scope>NUCLEOTIDE SEQUENCE</scope>
    <source>
        <strain evidence="2">DSM 103496</strain>
    </source>
</reference>
<dbReference type="EMBL" id="JANYMP010000055">
    <property type="protein sequence ID" value="MCS7484801.1"/>
    <property type="molecule type" value="Genomic_DNA"/>
</dbReference>
<keyword evidence="3" id="KW-1185">Reference proteome</keyword>
<feature type="non-terminal residue" evidence="2">
    <location>
        <position position="1"/>
    </location>
</feature>
<dbReference type="RefSeq" id="WP_259630246.1">
    <property type="nucleotide sequence ID" value="NZ_JANYMP010000055.1"/>
</dbReference>
<evidence type="ECO:0000313" key="3">
    <source>
        <dbReference type="Proteomes" id="UP001141259"/>
    </source>
</evidence>
<comment type="caution">
    <text evidence="2">The sequence shown here is derived from an EMBL/GenBank/DDBJ whole genome shotgun (WGS) entry which is preliminary data.</text>
</comment>
<sequence length="80" mass="9030">KPDAIDFDKDHTHIRLRDGQGIANRTVHIIELRLTPTDARQPRRSAANKLEPHSASVMRRTPSTCGDYETAGHHGSVHRR</sequence>
<protein>
    <submittedName>
        <fullName evidence="2">Uncharacterized protein</fullName>
    </submittedName>
</protein>
<evidence type="ECO:0000256" key="1">
    <source>
        <dbReference type="SAM" id="MobiDB-lite"/>
    </source>
</evidence>
<proteinExistence type="predicted"/>
<organism evidence="2 3">
    <name type="scientific">Umezawaea endophytica</name>
    <dbReference type="NCBI Taxonomy" id="1654476"/>
    <lineage>
        <taxon>Bacteria</taxon>
        <taxon>Bacillati</taxon>
        <taxon>Actinomycetota</taxon>
        <taxon>Actinomycetes</taxon>
        <taxon>Pseudonocardiales</taxon>
        <taxon>Pseudonocardiaceae</taxon>
        <taxon>Umezawaea</taxon>
    </lineage>
</organism>